<evidence type="ECO:0000313" key="4">
    <source>
        <dbReference type="EMBL" id="MCF4143641.1"/>
    </source>
</evidence>
<dbReference type="InterPro" id="IPR021923">
    <property type="entry name" value="DUF3536"/>
</dbReference>
<accession>A0ABS9ETW9</accession>
<sequence>MSRYVCIHGHFYQPPRENPWTGVVERQETASPWHDWNERISDQCYGPCGAARLLDEEGLISSTRNCYGSISFNVGPTLLGWLEDRRPWIYRSMLEADRIGAERFEGHGPAIAQVYGHAILPLASERDRRTQVVWGISDFVRRFRRRPEGMWLPEAAVDTESLEVLAGEGIKFALLAPHQVLRLASDAPIDISKPYICRLPSGAKISLFFYDGELAREMAFGAALEDGRRLARRLSDRCPDRNGPALEHVAVDGETFGHHHRFGEMALAACLDELDRLPDVDLTVYGRFLEICPPESEVEIVERSSWSCVHGVERWRSDCGCSDGGHPQWHQRWRAPMRGALESLQREVDELFQERGSSLFSDPWAVRDRSERLYSKLSPSDRLAFLRDEAGRDLSSEDESLGLSLLEMERCSMLMFSSCGWFFDDICRIEAIQVLRYAAKVLDLAERLGKPGLRKPFMDALEKAPSNVPELGDGSRIFSFFVEPASMDLPRVAAHVALYRLFDLDPGETEFPLMSVKDGTVCRCSSDGEERFFGQLTVRSELTGRSMELLTLAVWWGGRRVLCGALPITEGADPEVLLERVRLASNRDDRSVLGSIFGHRLYSLRHLFRDSRDRVVDEIKSRCEKGLALAVRDVVLRDENLLLLDGGESVPLRSAAKIFVDYRLNRELSRDRPSYGDLIDLLGRSRRWGVQLDRERLEKVIRSRMVFLAMELERNSVDTDVVLEDMSGLLDLMDRADVKVDLWPFQKALLELKERAEKVDVRLLQRIGCSTGGATDRR</sequence>
<evidence type="ECO:0000313" key="5">
    <source>
        <dbReference type="Proteomes" id="UP001200430"/>
    </source>
</evidence>
<evidence type="ECO:0000256" key="2">
    <source>
        <dbReference type="ARBA" id="ARBA00023277"/>
    </source>
</evidence>
<evidence type="ECO:0000256" key="1">
    <source>
        <dbReference type="ARBA" id="ARBA00006821"/>
    </source>
</evidence>
<protein>
    <submittedName>
        <fullName evidence="4">DUF3536 domain-containing protein</fullName>
    </submittedName>
</protein>
<dbReference type="PANTHER" id="PTHR36306:SF3">
    <property type="entry name" value="GLYCOSIDE HYDROLASE FAMILY 57"/>
    <property type="match status" value="1"/>
</dbReference>
<dbReference type="Proteomes" id="UP001200430">
    <property type="component" value="Unassembled WGS sequence"/>
</dbReference>
<dbReference type="CDD" id="cd10797">
    <property type="entry name" value="GH57N_APU_like_1"/>
    <property type="match status" value="1"/>
</dbReference>
<reference evidence="4 5" key="1">
    <citation type="submission" date="2022-01" db="EMBL/GenBank/DDBJ databases">
        <title>Dethiosulfovibrio faecalis sp. nov., a novel proteolytic, non-sulfur-reducing bacterium isolated from a marine aquaculture solid waste bioreactor.</title>
        <authorList>
            <person name="Grabowski S."/>
            <person name="Apolinario E."/>
            <person name="Schneider N."/>
            <person name="Marshall C.W."/>
            <person name="Sowers K.R."/>
        </authorList>
    </citation>
    <scope>NUCLEOTIDE SEQUENCE [LARGE SCALE GENOMIC DNA]</scope>
    <source>
        <strain evidence="4 5">DSM 12537</strain>
    </source>
</reference>
<dbReference type="PANTHER" id="PTHR36306">
    <property type="entry name" value="ALPHA-AMYLASE-RELATED-RELATED"/>
    <property type="match status" value="1"/>
</dbReference>
<dbReference type="InterPro" id="IPR011330">
    <property type="entry name" value="Glyco_hydro/deAcase_b/a-brl"/>
</dbReference>
<dbReference type="Gene3D" id="3.20.110.20">
    <property type="match status" value="1"/>
</dbReference>
<dbReference type="InterPro" id="IPR052046">
    <property type="entry name" value="GH57_Enzymes"/>
</dbReference>
<dbReference type="EMBL" id="JAKGUD010000021">
    <property type="protein sequence ID" value="MCF4143641.1"/>
    <property type="molecule type" value="Genomic_DNA"/>
</dbReference>
<feature type="domain" description="Glycoside hydrolase family 57 N-terminal" evidence="3">
    <location>
        <begin position="111"/>
        <end position="275"/>
    </location>
</feature>
<evidence type="ECO:0000259" key="3">
    <source>
        <dbReference type="Pfam" id="PF03065"/>
    </source>
</evidence>
<comment type="similarity">
    <text evidence="1">Belongs to the glycosyl hydrolase 57 family.</text>
</comment>
<dbReference type="Pfam" id="PF12055">
    <property type="entry name" value="DUF3536"/>
    <property type="match status" value="1"/>
</dbReference>
<gene>
    <name evidence="4" type="ORF">L2W38_12560</name>
</gene>
<keyword evidence="5" id="KW-1185">Reference proteome</keyword>
<dbReference type="Pfam" id="PF03065">
    <property type="entry name" value="Glyco_hydro_57"/>
    <property type="match status" value="1"/>
</dbReference>
<dbReference type="InterPro" id="IPR004300">
    <property type="entry name" value="Glyco_hydro_57_N"/>
</dbReference>
<dbReference type="SUPFAM" id="SSF88713">
    <property type="entry name" value="Glycoside hydrolase/deacetylase"/>
    <property type="match status" value="1"/>
</dbReference>
<name>A0ABS9ETW9_9BACT</name>
<comment type="caution">
    <text evidence="4">The sequence shown here is derived from an EMBL/GenBank/DDBJ whole genome shotgun (WGS) entry which is preliminary data.</text>
</comment>
<keyword evidence="2" id="KW-0119">Carbohydrate metabolism</keyword>
<organism evidence="4 5">
    <name type="scientific">Dethiosulfovibrio marinus</name>
    <dbReference type="NCBI Taxonomy" id="133532"/>
    <lineage>
        <taxon>Bacteria</taxon>
        <taxon>Thermotogati</taxon>
        <taxon>Synergistota</taxon>
        <taxon>Synergistia</taxon>
        <taxon>Synergistales</taxon>
        <taxon>Dethiosulfovibrionaceae</taxon>
        <taxon>Dethiosulfovibrio</taxon>
    </lineage>
</organism>
<proteinExistence type="inferred from homology"/>
<dbReference type="RefSeq" id="WP_236100405.1">
    <property type="nucleotide sequence ID" value="NZ_JAKGUD010000021.1"/>
</dbReference>